<protein>
    <recommendedName>
        <fullName evidence="1">ATPase BadF/BadG/BcrA/BcrD type domain-containing protein</fullName>
    </recommendedName>
</protein>
<dbReference type="SUPFAM" id="SSF53067">
    <property type="entry name" value="Actin-like ATPase domain"/>
    <property type="match status" value="2"/>
</dbReference>
<gene>
    <name evidence="2" type="ORF">DI556_16100</name>
</gene>
<dbReference type="InterPro" id="IPR043129">
    <property type="entry name" value="ATPase_NBD"/>
</dbReference>
<dbReference type="Pfam" id="PF01869">
    <property type="entry name" value="BcrAD_BadFG"/>
    <property type="match status" value="1"/>
</dbReference>
<name>A0A2W5N555_RHOSU</name>
<comment type="caution">
    <text evidence="2">The sequence shown here is derived from an EMBL/GenBank/DDBJ whole genome shotgun (WGS) entry which is preliminary data.</text>
</comment>
<dbReference type="Gene3D" id="3.30.420.40">
    <property type="match status" value="2"/>
</dbReference>
<sequence length="283" mass="28850">MELYLGVDGGGTGCRAAVADRSGQVLGHGEAGSANIMSDPETSLRNVLRAAELALHDSGLAAGFGDLDAVLGLAGANVARAAERMTRHLPFGRSRLESDVTIAVKGALGAEDGIVATLGTGSIFAAQRDGLVRTVGGWGFRLSDLGGGARMGQAILEAALLAHDGLRPRSALLDALVVEAKGPEGLVTFAQEATPRDFAAFVPRIFGAAGIGDAAAMEVIARGQAEITGAIDLLLAEEALPICFLGGVGRLFEARLARRYADLIRAPKGTALEGALAMARGLA</sequence>
<evidence type="ECO:0000313" key="3">
    <source>
        <dbReference type="Proteomes" id="UP000249185"/>
    </source>
</evidence>
<dbReference type="CDD" id="cd24082">
    <property type="entry name" value="ASKHA_NBD_GspK-like"/>
    <property type="match status" value="1"/>
</dbReference>
<accession>A0A2W5N555</accession>
<evidence type="ECO:0000259" key="1">
    <source>
        <dbReference type="Pfam" id="PF01869"/>
    </source>
</evidence>
<dbReference type="Proteomes" id="UP000249185">
    <property type="component" value="Unassembled WGS sequence"/>
</dbReference>
<proteinExistence type="predicted"/>
<evidence type="ECO:0000313" key="2">
    <source>
        <dbReference type="EMBL" id="PZQ47738.1"/>
    </source>
</evidence>
<dbReference type="PANTHER" id="PTHR43190:SF3">
    <property type="entry name" value="N-ACETYL-D-GLUCOSAMINE KINASE"/>
    <property type="match status" value="1"/>
</dbReference>
<dbReference type="InterPro" id="IPR052519">
    <property type="entry name" value="Euk-type_GlcNAc_Kinase"/>
</dbReference>
<dbReference type="EMBL" id="QFPW01000015">
    <property type="protein sequence ID" value="PZQ47738.1"/>
    <property type="molecule type" value="Genomic_DNA"/>
</dbReference>
<feature type="domain" description="ATPase BadF/BadG/BcrA/BcrD type" evidence="1">
    <location>
        <begin position="5"/>
        <end position="249"/>
    </location>
</feature>
<reference evidence="2 3" key="1">
    <citation type="submission" date="2017-08" db="EMBL/GenBank/DDBJ databases">
        <title>Infants hospitalized years apart are colonized by the same room-sourced microbial strains.</title>
        <authorList>
            <person name="Brooks B."/>
            <person name="Olm M.R."/>
            <person name="Firek B.A."/>
            <person name="Baker R."/>
            <person name="Thomas B.C."/>
            <person name="Morowitz M.J."/>
            <person name="Banfield J.F."/>
        </authorList>
    </citation>
    <scope>NUCLEOTIDE SEQUENCE [LARGE SCALE GENOMIC DNA]</scope>
    <source>
        <strain evidence="2">S2_005_002_R2_34</strain>
    </source>
</reference>
<organism evidence="2 3">
    <name type="scientific">Rhodovulum sulfidophilum</name>
    <name type="common">Rhodobacter sulfidophilus</name>
    <dbReference type="NCBI Taxonomy" id="35806"/>
    <lineage>
        <taxon>Bacteria</taxon>
        <taxon>Pseudomonadati</taxon>
        <taxon>Pseudomonadota</taxon>
        <taxon>Alphaproteobacteria</taxon>
        <taxon>Rhodobacterales</taxon>
        <taxon>Paracoccaceae</taxon>
        <taxon>Rhodovulum</taxon>
    </lineage>
</organism>
<dbReference type="InterPro" id="IPR002731">
    <property type="entry name" value="ATPase_BadF"/>
</dbReference>
<dbReference type="PANTHER" id="PTHR43190">
    <property type="entry name" value="N-ACETYL-D-GLUCOSAMINE KINASE"/>
    <property type="match status" value="1"/>
</dbReference>
<dbReference type="AlphaFoldDB" id="A0A2W5N555"/>